<evidence type="ECO:0000313" key="2">
    <source>
        <dbReference type="EMBL" id="KAG8084917.1"/>
    </source>
</evidence>
<name>A0A8J5W8U1_ZIZPA</name>
<sequence length="106" mass="11483">MEAGSAVRDKAIIVYTRRNHREVVMQSMDPSPSKVKLTPSSTQGLRRSLRIKKRLQGFKRATAASGSMDLPTIQTFIDISSDDSDECPDQMVVGAGASSSSRPLDG</sequence>
<proteinExistence type="predicted"/>
<dbReference type="AlphaFoldDB" id="A0A8J5W8U1"/>
<evidence type="ECO:0000256" key="1">
    <source>
        <dbReference type="SAM" id="MobiDB-lite"/>
    </source>
</evidence>
<accession>A0A8J5W8U1</accession>
<evidence type="ECO:0000313" key="3">
    <source>
        <dbReference type="Proteomes" id="UP000729402"/>
    </source>
</evidence>
<organism evidence="2 3">
    <name type="scientific">Zizania palustris</name>
    <name type="common">Northern wild rice</name>
    <dbReference type="NCBI Taxonomy" id="103762"/>
    <lineage>
        <taxon>Eukaryota</taxon>
        <taxon>Viridiplantae</taxon>
        <taxon>Streptophyta</taxon>
        <taxon>Embryophyta</taxon>
        <taxon>Tracheophyta</taxon>
        <taxon>Spermatophyta</taxon>
        <taxon>Magnoliopsida</taxon>
        <taxon>Liliopsida</taxon>
        <taxon>Poales</taxon>
        <taxon>Poaceae</taxon>
        <taxon>BOP clade</taxon>
        <taxon>Oryzoideae</taxon>
        <taxon>Oryzeae</taxon>
        <taxon>Zizaniinae</taxon>
        <taxon>Zizania</taxon>
    </lineage>
</organism>
<keyword evidence="3" id="KW-1185">Reference proteome</keyword>
<feature type="region of interest" description="Disordered" evidence="1">
    <location>
        <begin position="26"/>
        <end position="45"/>
    </location>
</feature>
<reference evidence="2" key="1">
    <citation type="journal article" date="2021" name="bioRxiv">
        <title>Whole Genome Assembly and Annotation of Northern Wild Rice, Zizania palustris L., Supports a Whole Genome Duplication in the Zizania Genus.</title>
        <authorList>
            <person name="Haas M."/>
            <person name="Kono T."/>
            <person name="Macchietto M."/>
            <person name="Millas R."/>
            <person name="McGilp L."/>
            <person name="Shao M."/>
            <person name="Duquette J."/>
            <person name="Hirsch C.N."/>
            <person name="Kimball J."/>
        </authorList>
    </citation>
    <scope>NUCLEOTIDE SEQUENCE</scope>
    <source>
        <tissue evidence="2">Fresh leaf tissue</tissue>
    </source>
</reference>
<reference evidence="2" key="2">
    <citation type="submission" date="2021-02" db="EMBL/GenBank/DDBJ databases">
        <authorList>
            <person name="Kimball J.A."/>
            <person name="Haas M.W."/>
            <person name="Macchietto M."/>
            <person name="Kono T."/>
            <person name="Duquette J."/>
            <person name="Shao M."/>
        </authorList>
    </citation>
    <scope>NUCLEOTIDE SEQUENCE</scope>
    <source>
        <tissue evidence="2">Fresh leaf tissue</tissue>
    </source>
</reference>
<dbReference type="EMBL" id="JAAALK010000082">
    <property type="protein sequence ID" value="KAG8084917.1"/>
    <property type="molecule type" value="Genomic_DNA"/>
</dbReference>
<dbReference type="Proteomes" id="UP000729402">
    <property type="component" value="Unassembled WGS sequence"/>
</dbReference>
<comment type="caution">
    <text evidence="2">The sequence shown here is derived from an EMBL/GenBank/DDBJ whole genome shotgun (WGS) entry which is preliminary data.</text>
</comment>
<protein>
    <submittedName>
        <fullName evidence="2">Uncharacterized protein</fullName>
    </submittedName>
</protein>
<gene>
    <name evidence="2" type="ORF">GUJ93_ZPchr0010g9476</name>
</gene>